<dbReference type="EMBL" id="NRGO01000026">
    <property type="protein sequence ID" value="PCC48820.1"/>
    <property type="molecule type" value="Genomic_DNA"/>
</dbReference>
<evidence type="ECO:0000256" key="2">
    <source>
        <dbReference type="ARBA" id="ARBA00022679"/>
    </source>
</evidence>
<dbReference type="PRINTS" id="PR00990">
    <property type="entry name" value="RIBOKINASE"/>
</dbReference>
<dbReference type="GO" id="GO:0006796">
    <property type="term" value="P:phosphate-containing compound metabolic process"/>
    <property type="evidence" value="ECO:0007669"/>
    <property type="project" value="UniProtKB-ARBA"/>
</dbReference>
<gene>
    <name evidence="5" type="ORF">CIK62_16605</name>
</gene>
<comment type="similarity">
    <text evidence="1">Belongs to the carbohydrate kinase PfkB family.</text>
</comment>
<dbReference type="Pfam" id="PF00294">
    <property type="entry name" value="PfkB"/>
    <property type="match status" value="1"/>
</dbReference>
<dbReference type="Gene3D" id="3.40.1190.20">
    <property type="match status" value="1"/>
</dbReference>
<evidence type="ECO:0000313" key="5">
    <source>
        <dbReference type="EMBL" id="PCC48820.1"/>
    </source>
</evidence>
<dbReference type="AlphaFoldDB" id="A0A2A3ZB16"/>
<name>A0A2A3ZB16_BREAU</name>
<evidence type="ECO:0000313" key="6">
    <source>
        <dbReference type="Proteomes" id="UP000217720"/>
    </source>
</evidence>
<dbReference type="InterPro" id="IPR002173">
    <property type="entry name" value="Carboh/pur_kinase_PfkB_CS"/>
</dbReference>
<proteinExistence type="inferred from homology"/>
<reference evidence="5 6" key="1">
    <citation type="journal article" date="2017" name="Elife">
        <title>Extensive horizontal gene transfer in cheese-associated bacteria.</title>
        <authorList>
            <person name="Bonham K.S."/>
            <person name="Wolfe B.E."/>
            <person name="Dutton R.J."/>
        </authorList>
    </citation>
    <scope>NUCLEOTIDE SEQUENCE [LARGE SCALE GENOMIC DNA]</scope>
    <source>
        <strain evidence="5 6">900_6</strain>
    </source>
</reference>
<accession>A0A2A3ZB16</accession>
<evidence type="ECO:0000256" key="3">
    <source>
        <dbReference type="ARBA" id="ARBA00022777"/>
    </source>
</evidence>
<protein>
    <recommendedName>
        <fullName evidence="4">Carbohydrate kinase PfkB domain-containing protein</fullName>
    </recommendedName>
</protein>
<dbReference type="InterPro" id="IPR029056">
    <property type="entry name" value="Ribokinase-like"/>
</dbReference>
<evidence type="ECO:0000256" key="1">
    <source>
        <dbReference type="ARBA" id="ARBA00010688"/>
    </source>
</evidence>
<sequence length="314" mass="32391">MNGTVIVAGSTNFDRTLRVPALPAEGETVLADGYAESLGGKGANQASACSLTGAPTVFATCLGNDQPAVQLRCWLADFPMRTEVQPLPPAGEGVSGQAWVHADVRGTNFITVLAGVNSTLSGTFVDSVLNAQMGNTTHLVLQGENSACMLEHSIEAARNHGVATVLNLAPPLSLNVEAFRQLDTLIVNQHEATHIARDFGLSTQGHQTLFEHLGVTRLIVTLGSQGAVLYSCEEDALRVRAPSVAVVDSAGAGDALVGVYVGGLALGKQPEEALRHAVAAASDSTLRPGASESYQANTFRVGESLGAPANGGVS</sequence>
<keyword evidence="2" id="KW-0808">Transferase</keyword>
<dbReference type="InterPro" id="IPR002139">
    <property type="entry name" value="Ribo/fructo_kinase"/>
</dbReference>
<organism evidence="5 6">
    <name type="scientific">Brevibacterium aurantiacum</name>
    <dbReference type="NCBI Taxonomy" id="273384"/>
    <lineage>
        <taxon>Bacteria</taxon>
        <taxon>Bacillati</taxon>
        <taxon>Actinomycetota</taxon>
        <taxon>Actinomycetes</taxon>
        <taxon>Micrococcales</taxon>
        <taxon>Brevibacteriaceae</taxon>
        <taxon>Brevibacterium</taxon>
    </lineage>
</organism>
<feature type="domain" description="Carbohydrate kinase PfkB" evidence="4">
    <location>
        <begin position="5"/>
        <end position="294"/>
    </location>
</feature>
<keyword evidence="3" id="KW-0418">Kinase</keyword>
<dbReference type="PANTHER" id="PTHR10584">
    <property type="entry name" value="SUGAR KINASE"/>
    <property type="match status" value="1"/>
</dbReference>
<dbReference type="PROSITE" id="PS00583">
    <property type="entry name" value="PFKB_KINASES_1"/>
    <property type="match status" value="1"/>
</dbReference>
<dbReference type="InterPro" id="IPR011611">
    <property type="entry name" value="PfkB_dom"/>
</dbReference>
<evidence type="ECO:0000259" key="4">
    <source>
        <dbReference type="Pfam" id="PF00294"/>
    </source>
</evidence>
<comment type="caution">
    <text evidence="5">The sequence shown here is derived from an EMBL/GenBank/DDBJ whole genome shotgun (WGS) entry which is preliminary data.</text>
</comment>
<dbReference type="RefSeq" id="WP_096161169.1">
    <property type="nucleotide sequence ID" value="NZ_NRGO01000026.1"/>
</dbReference>
<dbReference type="SUPFAM" id="SSF53613">
    <property type="entry name" value="Ribokinase-like"/>
    <property type="match status" value="1"/>
</dbReference>
<dbReference type="Proteomes" id="UP000217720">
    <property type="component" value="Unassembled WGS sequence"/>
</dbReference>
<dbReference type="GO" id="GO:0016301">
    <property type="term" value="F:kinase activity"/>
    <property type="evidence" value="ECO:0007669"/>
    <property type="project" value="UniProtKB-KW"/>
</dbReference>
<dbReference type="PANTHER" id="PTHR10584:SF166">
    <property type="entry name" value="RIBOKINASE"/>
    <property type="match status" value="1"/>
</dbReference>